<dbReference type="AlphaFoldDB" id="A0A6L9Y294"/>
<proteinExistence type="predicted"/>
<organism evidence="1 2">
    <name type="scientific">Leifsonia tongyongensis</name>
    <dbReference type="NCBI Taxonomy" id="1268043"/>
    <lineage>
        <taxon>Bacteria</taxon>
        <taxon>Bacillati</taxon>
        <taxon>Actinomycetota</taxon>
        <taxon>Actinomycetes</taxon>
        <taxon>Micrococcales</taxon>
        <taxon>Microbacteriaceae</taxon>
        <taxon>Leifsonia</taxon>
    </lineage>
</organism>
<gene>
    <name evidence="1" type="ORF">G3T36_18195</name>
</gene>
<dbReference type="EMBL" id="JAAGWY010000005">
    <property type="protein sequence ID" value="NEN07790.1"/>
    <property type="molecule type" value="Genomic_DNA"/>
</dbReference>
<evidence type="ECO:0000313" key="2">
    <source>
        <dbReference type="Proteomes" id="UP000474967"/>
    </source>
</evidence>
<dbReference type="RefSeq" id="WP_163291278.1">
    <property type="nucleotide sequence ID" value="NZ_JAAGWY010000005.1"/>
</dbReference>
<name>A0A6L9Y294_9MICO</name>
<reference evidence="1 2" key="1">
    <citation type="journal article" date="2014" name="J. Microbiol.">
        <title>Diaminobutyricibacter tongyongensis gen. nov., sp. nov. and Homoserinibacter gongjuensis gen. nov., sp. nov. belong to the family Microbacteriaceae.</title>
        <authorList>
            <person name="Kim S.J."/>
            <person name="Ahn J.H."/>
            <person name="Weon H.Y."/>
            <person name="Hamada M."/>
            <person name="Suzuki K."/>
            <person name="Kwon S.W."/>
        </authorList>
    </citation>
    <scope>NUCLEOTIDE SEQUENCE [LARGE SCALE GENOMIC DNA]</scope>
    <source>
        <strain evidence="1 2">NBRC 108724</strain>
    </source>
</reference>
<dbReference type="Proteomes" id="UP000474967">
    <property type="component" value="Unassembled WGS sequence"/>
</dbReference>
<protein>
    <submittedName>
        <fullName evidence="1">Uncharacterized protein</fullName>
    </submittedName>
</protein>
<keyword evidence="2" id="KW-1185">Reference proteome</keyword>
<accession>A0A6L9Y294</accession>
<evidence type="ECO:0000313" key="1">
    <source>
        <dbReference type="EMBL" id="NEN07790.1"/>
    </source>
</evidence>
<sequence length="171" mass="18607">MLSDEYGVLDAVRSRVKQQLPGAEFVIVRSAEPPWEWSLQVALPGGHPRHLYWRSNQWHSTMRYVGEDSEVVYVLESIASAVDEIGAVDRGQVIALAAAGSVALDVIADGHTDETPIGAAEVQAALAVFGAVVMTLEESQRPETWGDPETRALASTLRSEWLIGRLDDLQG</sequence>
<comment type="caution">
    <text evidence="1">The sequence shown here is derived from an EMBL/GenBank/DDBJ whole genome shotgun (WGS) entry which is preliminary data.</text>
</comment>